<sequence>MAGAGALALGTAATAIGVETGVLPGRSVAYHRLGLDGRDGKVPDVEPGRGLDTARIGFLGWLAMSPALWQKYDDTSPGSFDDEADFEDVTPFGHQAELDGMAIRIDCGDGDHDIGYWRRIVPQHLALLGTSLGRPAT</sequence>
<dbReference type="Proteomes" id="UP000660668">
    <property type="component" value="Unassembled WGS sequence"/>
</dbReference>
<evidence type="ECO:0000313" key="1">
    <source>
        <dbReference type="EMBL" id="MBF4766636.1"/>
    </source>
</evidence>
<accession>A0A930VJ94</accession>
<proteinExistence type="predicted"/>
<comment type="caution">
    <text evidence="1">The sequence shown here is derived from an EMBL/GenBank/DDBJ whole genome shotgun (WGS) entry which is preliminary data.</text>
</comment>
<dbReference type="EMBL" id="JADKPO010000002">
    <property type="protein sequence ID" value="MBF4766636.1"/>
    <property type="molecule type" value="Genomic_DNA"/>
</dbReference>
<protein>
    <submittedName>
        <fullName evidence="1">Uncharacterized protein</fullName>
    </submittedName>
</protein>
<evidence type="ECO:0000313" key="2">
    <source>
        <dbReference type="Proteomes" id="UP000660668"/>
    </source>
</evidence>
<dbReference type="AlphaFoldDB" id="A0A930VJ94"/>
<reference evidence="1" key="1">
    <citation type="submission" date="2020-11" db="EMBL/GenBank/DDBJ databases">
        <title>Nocardioides cynanchi sp. nov., isolated from soil of rhizosphere of Cynanchum wilfordii.</title>
        <authorList>
            <person name="Lee J.-S."/>
            <person name="Suh M.K."/>
            <person name="Kim J.-S."/>
        </authorList>
    </citation>
    <scope>NUCLEOTIDE SEQUENCE</scope>
    <source>
        <strain evidence="1">KCTC 19276</strain>
    </source>
</reference>
<organism evidence="1 2">
    <name type="scientific">Nocardioides agariphilus</name>
    <dbReference type="NCBI Taxonomy" id="433664"/>
    <lineage>
        <taxon>Bacteria</taxon>
        <taxon>Bacillati</taxon>
        <taxon>Actinomycetota</taxon>
        <taxon>Actinomycetes</taxon>
        <taxon>Propionibacteriales</taxon>
        <taxon>Nocardioidaceae</taxon>
        <taxon>Nocardioides</taxon>
    </lineage>
</organism>
<name>A0A930VJ94_9ACTN</name>
<keyword evidence="2" id="KW-1185">Reference proteome</keyword>
<gene>
    <name evidence="1" type="ORF">ISU10_02505</name>
</gene>